<keyword evidence="3" id="KW-0269">Exonuclease</keyword>
<dbReference type="GO" id="GO:0000175">
    <property type="term" value="F:3'-5'-RNA exonuclease activity"/>
    <property type="evidence" value="ECO:0007669"/>
    <property type="project" value="InterPro"/>
</dbReference>
<reference evidence="5 6" key="1">
    <citation type="journal article" date="2014" name="Genome Biol. Evol.">
        <title>The secreted proteins of Achlya hypogyna and Thraustotheca clavata identify the ancestral oomycete secretome and reveal gene acquisitions by horizontal gene transfer.</title>
        <authorList>
            <person name="Misner I."/>
            <person name="Blouin N."/>
            <person name="Leonard G."/>
            <person name="Richards T.A."/>
            <person name="Lane C.E."/>
        </authorList>
    </citation>
    <scope>NUCLEOTIDE SEQUENCE [LARGE SCALE GENOMIC DNA]</scope>
    <source>
        <strain evidence="5 6">ATCC 48635</strain>
    </source>
</reference>
<evidence type="ECO:0000256" key="3">
    <source>
        <dbReference type="ARBA" id="ARBA00022839"/>
    </source>
</evidence>
<comment type="caution">
    <text evidence="5">The sequence shown here is derived from an EMBL/GenBank/DDBJ whole genome shotgun (WGS) entry which is preliminary data.</text>
</comment>
<evidence type="ECO:0000256" key="2">
    <source>
        <dbReference type="ARBA" id="ARBA00022801"/>
    </source>
</evidence>
<dbReference type="Pfam" id="PF00929">
    <property type="entry name" value="RNase_T"/>
    <property type="match status" value="1"/>
</dbReference>
<dbReference type="SMART" id="SM00479">
    <property type="entry name" value="EXOIII"/>
    <property type="match status" value="1"/>
</dbReference>
<evidence type="ECO:0000259" key="4">
    <source>
        <dbReference type="SMART" id="SM00479"/>
    </source>
</evidence>
<sequence>MTTITTPRASPKLAPNKWLVVLDLETTLGLNVPWYEKEIIEVRAVVICVTSRRRIAEFHEYVRPSTYTAPLDNLCTQLTGVTQADVDHAPEFRRVLQQLVAFYEPYVCGGIVVTVDAWDAATMLPAQCSRLELDVPPFLRRYLTLRDVFADAHGSRPADVPAMLYHIGMPLESYYTTGIDYGRVLADIVLHLLSEKCIFETESQRKYRVYLEAKTAAKPN</sequence>
<dbReference type="InterPro" id="IPR013520">
    <property type="entry name" value="Ribonucl_H"/>
</dbReference>
<dbReference type="SUPFAM" id="SSF53098">
    <property type="entry name" value="Ribonuclease H-like"/>
    <property type="match status" value="1"/>
</dbReference>
<gene>
    <name evidence="5" type="ORF">ACHHYP_11814</name>
</gene>
<evidence type="ECO:0000313" key="6">
    <source>
        <dbReference type="Proteomes" id="UP000243579"/>
    </source>
</evidence>
<dbReference type="InterPro" id="IPR047201">
    <property type="entry name" value="ERI-1_3'hExo-like"/>
</dbReference>
<dbReference type="GO" id="GO:0003676">
    <property type="term" value="F:nucleic acid binding"/>
    <property type="evidence" value="ECO:0007669"/>
    <property type="project" value="InterPro"/>
</dbReference>
<dbReference type="STRING" id="1202772.A0A1V9YIB6"/>
<dbReference type="OrthoDB" id="448399at2759"/>
<keyword evidence="6" id="KW-1185">Reference proteome</keyword>
<dbReference type="InterPro" id="IPR051274">
    <property type="entry name" value="3-5_Exoribonuclease"/>
</dbReference>
<organism evidence="5 6">
    <name type="scientific">Achlya hypogyna</name>
    <name type="common">Oomycete</name>
    <name type="synonym">Protoachlya hypogyna</name>
    <dbReference type="NCBI Taxonomy" id="1202772"/>
    <lineage>
        <taxon>Eukaryota</taxon>
        <taxon>Sar</taxon>
        <taxon>Stramenopiles</taxon>
        <taxon>Oomycota</taxon>
        <taxon>Saprolegniomycetes</taxon>
        <taxon>Saprolegniales</taxon>
        <taxon>Achlyaceae</taxon>
        <taxon>Achlya</taxon>
    </lineage>
</organism>
<dbReference type="EMBL" id="JNBR01001676">
    <property type="protein sequence ID" value="OQR85450.1"/>
    <property type="molecule type" value="Genomic_DNA"/>
</dbReference>
<dbReference type="AlphaFoldDB" id="A0A1V9YIB6"/>
<keyword evidence="1" id="KW-0540">Nuclease</keyword>
<dbReference type="Gene3D" id="3.30.420.10">
    <property type="entry name" value="Ribonuclease H-like superfamily/Ribonuclease H"/>
    <property type="match status" value="1"/>
</dbReference>
<evidence type="ECO:0000313" key="5">
    <source>
        <dbReference type="EMBL" id="OQR85450.1"/>
    </source>
</evidence>
<accession>A0A1V9YIB6</accession>
<dbReference type="PANTHER" id="PTHR23044">
    <property type="entry name" value="3'-5' EXONUCLEASE ERI1-RELATED"/>
    <property type="match status" value="1"/>
</dbReference>
<dbReference type="PANTHER" id="PTHR23044:SF61">
    <property type="entry name" value="3'-5' EXORIBONUCLEASE 1-RELATED"/>
    <property type="match status" value="1"/>
</dbReference>
<evidence type="ECO:0000256" key="1">
    <source>
        <dbReference type="ARBA" id="ARBA00022722"/>
    </source>
</evidence>
<dbReference type="InterPro" id="IPR012337">
    <property type="entry name" value="RNaseH-like_sf"/>
</dbReference>
<keyword evidence="2" id="KW-0378">Hydrolase</keyword>
<feature type="domain" description="Exonuclease" evidence="4">
    <location>
        <begin position="18"/>
        <end position="198"/>
    </location>
</feature>
<dbReference type="Proteomes" id="UP000243579">
    <property type="component" value="Unassembled WGS sequence"/>
</dbReference>
<dbReference type="InterPro" id="IPR036397">
    <property type="entry name" value="RNaseH_sf"/>
</dbReference>
<name>A0A1V9YIB6_ACHHY</name>
<proteinExistence type="predicted"/>
<protein>
    <recommendedName>
        <fullName evidence="4">Exonuclease domain-containing protein</fullName>
    </recommendedName>
</protein>
<dbReference type="CDD" id="cd06133">
    <property type="entry name" value="ERI-1_3'hExo_like"/>
    <property type="match status" value="1"/>
</dbReference>